<evidence type="ECO:0000313" key="3">
    <source>
        <dbReference type="Proteomes" id="UP000030678"/>
    </source>
</evidence>
<feature type="compositionally biased region" description="Basic residues" evidence="1">
    <location>
        <begin position="740"/>
        <end position="755"/>
    </location>
</feature>
<dbReference type="EMBL" id="KB822706">
    <property type="protein sequence ID" value="ETI22077.1"/>
    <property type="molecule type" value="Genomic_DNA"/>
</dbReference>
<evidence type="ECO:0000256" key="1">
    <source>
        <dbReference type="SAM" id="MobiDB-lite"/>
    </source>
</evidence>
<proteinExistence type="predicted"/>
<dbReference type="OrthoDB" id="420046at2759"/>
<protein>
    <recommendedName>
        <fullName evidence="4">Histidine kinase group protein</fullName>
    </recommendedName>
</protein>
<dbReference type="HOGENOM" id="CLU_012587_0_0_1"/>
<feature type="compositionally biased region" description="Basic and acidic residues" evidence="1">
    <location>
        <begin position="317"/>
        <end position="331"/>
    </location>
</feature>
<sequence length="780" mass="86207">MTRRKPKASTSTQPTSQPPDVAGDTNTGEQYPSDPAPSPLPAPQKALNGKARPAPELSVSPTLIICRNKHTRHISSYSGPWLNLPPEVLDSLAHSNYYSPRPRPIDPAVFFDLVKIRRLIDDATSLAVRAANGTTSASLYTSQNATNGIFNGADAEILGIGSARGGGGHAKLSRERKHRMREHATQKLAHAYRLDEIASSVAMMQSASALEDVAKHVLQRDERNADAQFVHFFHEKIPSMAVAEYTSLEPLTDVIRQNPTDPSPYRTRSVARMFKDDFEGVVRDCTDGLAVHRLYHSQHQNEQQDLVLAKDSAGLGRDQRTEGRLEEKDHPNSLEPQLLFHRAGAYLTLACDNIRRALYGLRSGGAQHNGNGSGVSASALAEEELASFRADARRLVRTYAKRALRDYLAFLSHFDYTPGLSAEYTDAFLERVSSRRPQGRGSRSEKLLDVDAAHAHAHAGLSEALVKYESQRDPQTKHHPLPQIPKPIIYRLNELFAAVPVANLPPYPSDRDTQVDQDHPIFSLPDFSEAVTYHPLLTDVLHSVLLCHCLIQTSSKELQRHAHMVARLVRVCDGYPIFLAARSPARADWVEILRRTKNWLGLSSTWDKLCTPTPFPGRKTAPKETPEDKKARIKQEALLEALADERVVDEESFRASFKARELRAARDEEEQARKDASGTKLIEGGPTDQKGVQGEALPADPKRWAQEDGSEYPITTERAEALVEWILEAPPPSAVDSAGRAKKKTGAKGRPRKKASTASSLREVTESGLEQGVDSLDLLD</sequence>
<gene>
    <name evidence="2" type="ORF">G647_06148</name>
</gene>
<dbReference type="Proteomes" id="UP000030678">
    <property type="component" value="Unassembled WGS sequence"/>
</dbReference>
<dbReference type="GeneID" id="19984641"/>
<dbReference type="RefSeq" id="XP_008728694.1">
    <property type="nucleotide sequence ID" value="XM_008730472.1"/>
</dbReference>
<feature type="compositionally biased region" description="Basic and acidic residues" evidence="1">
    <location>
        <begin position="661"/>
        <end position="677"/>
    </location>
</feature>
<evidence type="ECO:0008006" key="4">
    <source>
        <dbReference type="Google" id="ProtNLM"/>
    </source>
</evidence>
<organism evidence="2 3">
    <name type="scientific">Cladophialophora carrionii CBS 160.54</name>
    <dbReference type="NCBI Taxonomy" id="1279043"/>
    <lineage>
        <taxon>Eukaryota</taxon>
        <taxon>Fungi</taxon>
        <taxon>Dikarya</taxon>
        <taxon>Ascomycota</taxon>
        <taxon>Pezizomycotina</taxon>
        <taxon>Eurotiomycetes</taxon>
        <taxon>Chaetothyriomycetidae</taxon>
        <taxon>Chaetothyriales</taxon>
        <taxon>Herpotrichiellaceae</taxon>
        <taxon>Cladophialophora</taxon>
    </lineage>
</organism>
<dbReference type="AlphaFoldDB" id="V9D7W9"/>
<feature type="region of interest" description="Disordered" evidence="1">
    <location>
        <begin position="1"/>
        <end position="54"/>
    </location>
</feature>
<feature type="region of interest" description="Disordered" evidence="1">
    <location>
        <begin position="661"/>
        <end position="713"/>
    </location>
</feature>
<evidence type="ECO:0000313" key="2">
    <source>
        <dbReference type="EMBL" id="ETI22077.1"/>
    </source>
</evidence>
<dbReference type="VEuPathDB" id="FungiDB:G647_06148"/>
<name>V9D7W9_9EURO</name>
<accession>V9D7W9</accession>
<reference evidence="2 3" key="1">
    <citation type="submission" date="2013-03" db="EMBL/GenBank/DDBJ databases">
        <title>The Genome Sequence of Cladophialophora carrionii CBS 160.54.</title>
        <authorList>
            <consortium name="The Broad Institute Genomics Platform"/>
            <person name="Cuomo C."/>
            <person name="de Hoog S."/>
            <person name="Gorbushina A."/>
            <person name="Walker B."/>
            <person name="Young S.K."/>
            <person name="Zeng Q."/>
            <person name="Gargeya S."/>
            <person name="Fitzgerald M."/>
            <person name="Haas B."/>
            <person name="Abouelleil A."/>
            <person name="Allen A.W."/>
            <person name="Alvarado L."/>
            <person name="Arachchi H.M."/>
            <person name="Berlin A.M."/>
            <person name="Chapman S.B."/>
            <person name="Gainer-Dewar J."/>
            <person name="Goldberg J."/>
            <person name="Griggs A."/>
            <person name="Gujja S."/>
            <person name="Hansen M."/>
            <person name="Howarth C."/>
            <person name="Imamovic A."/>
            <person name="Ireland A."/>
            <person name="Larimer J."/>
            <person name="McCowan C."/>
            <person name="Murphy C."/>
            <person name="Pearson M."/>
            <person name="Poon T.W."/>
            <person name="Priest M."/>
            <person name="Roberts A."/>
            <person name="Saif S."/>
            <person name="Shea T."/>
            <person name="Sisk P."/>
            <person name="Sykes S."/>
            <person name="Wortman J."/>
            <person name="Nusbaum C."/>
            <person name="Birren B."/>
        </authorList>
    </citation>
    <scope>NUCLEOTIDE SEQUENCE [LARGE SCALE GENOMIC DNA]</scope>
    <source>
        <strain evidence="2 3">CBS 160.54</strain>
    </source>
</reference>
<feature type="region of interest" description="Disordered" evidence="1">
    <location>
        <begin position="310"/>
        <end position="331"/>
    </location>
</feature>
<feature type="region of interest" description="Disordered" evidence="1">
    <location>
        <begin position="730"/>
        <end position="780"/>
    </location>
</feature>